<sequence>MTCWKQVRCDLAQQQRQDTAAECITGSNKHGVAANMNGTNGNCSCHKQSRCNRLTCYRNGSSSGSNHRQALPLFITIAVLALATTPIKAAVLKRSIAATTTDMNFTILNTPQEAAVEIYTTTVNTPLLVDNQTAVLDGQHNITVAIAVNETEASTVNSGNVRHDNPIVALNTPQDVNNEIAQVVSEEATTDLRVNPKFDYAETVLEENLEDSIRNSVRNEIEFEQDIVAAQVQHLQNVTDEEVRRKLRDEVKLIQSALQESSTKSSAAIDVLADLTSTSPESATPGHSKSANNDLSVLFPLQAEEAVSTVQSFVDNQRGARTLNVNGDANAGILNASGETNIQLSGDEGMQNIEEDKVEAQEGLLSADKCSLQTKFNRISESALYSHEANEIDEEGLKEQKEFSNGSDQQIKEDNTEPEDKNTKVSTEVHPVSVEENSIINEDSHESVKSHESSSSSILNEKENTSRDPAKIENENASDETIEKSFYPAALDETEITPVVADEASLSIVLNENLTATEPSIVLAEDLPVDLLHLDESDGLANEEVATTVEPEGVKSVHVVIKKQGVELDEEPMEETTDSLDIVREELLEEEETTTNPAVTLVNDVDDENEQSVQNDDAAKESSLQLEDNVSEQAVLEPVENPTGHVEENTQNNTEDDKLDEDNNSIDEIEQDAQESENKSNPTTSEESTQSDDKENTLNGIQHLTEINNGIESQTEKSTTKEDAQILSIDKHTEETILQETEPDNEITESGSTTESIILQETVEDEINLQKSITLKQSERKHVSLLSTTYIPNGELSPTATSTTEGQSTTLKDSQVNDEDDNSTDNPDIVPLLVGVSAGHGEVTASTKGSRSINTQTHHTMLLTQLDDTMAATLFETFPPHNAGRTLNDHMAAESNGGIGKPLPTRSINDVTSASVFSRSGLIIVICSSIALMFLLVSVVAFFISFQRQHGTLDIEMQEQRCGKDDLDEEDEEAGTCTKLLEIELPKSTIVAASCEELEECL</sequence>
<name>A0A0K8TVS6_BACLA</name>
<keyword evidence="2" id="KW-0812">Transmembrane</keyword>
<feature type="region of interest" description="Disordered" evidence="1">
    <location>
        <begin position="589"/>
        <end position="696"/>
    </location>
</feature>
<feature type="compositionally biased region" description="Polar residues" evidence="1">
    <location>
        <begin position="622"/>
        <end position="632"/>
    </location>
</feature>
<proteinExistence type="predicted"/>
<dbReference type="AlphaFoldDB" id="A0A0K8TVS6"/>
<feature type="compositionally biased region" description="Basic and acidic residues" evidence="1">
    <location>
        <begin position="410"/>
        <end position="423"/>
    </location>
</feature>
<evidence type="ECO:0000313" key="3">
    <source>
        <dbReference type="EMBL" id="JAI18567.1"/>
    </source>
</evidence>
<reference evidence="3" key="1">
    <citation type="submission" date="2015-06" db="EMBL/GenBank/DDBJ databases">
        <authorList>
            <person name="Hoefler B.C."/>
            <person name="Straight P.D."/>
        </authorList>
    </citation>
    <scope>NUCLEOTIDE SEQUENCE</scope>
</reference>
<gene>
    <name evidence="3" type="ORF">c0_g1_i1</name>
</gene>
<keyword evidence="2" id="KW-1133">Transmembrane helix</keyword>
<protein>
    <submittedName>
        <fullName evidence="3">Uncharacterized protein</fullName>
    </submittedName>
</protein>
<feature type="compositionally biased region" description="Basic and acidic residues" evidence="1">
    <location>
        <begin position="442"/>
        <end position="452"/>
    </location>
</feature>
<evidence type="ECO:0000256" key="2">
    <source>
        <dbReference type="SAM" id="Phobius"/>
    </source>
</evidence>
<dbReference type="OrthoDB" id="7867578at2759"/>
<feature type="region of interest" description="Disordered" evidence="1">
    <location>
        <begin position="400"/>
        <end position="479"/>
    </location>
</feature>
<organism evidence="3">
    <name type="scientific">Bactrocera latifrons</name>
    <name type="common">Malaysian fruit fly</name>
    <name type="synonym">Chaetodacus latifrons</name>
    <dbReference type="NCBI Taxonomy" id="174628"/>
    <lineage>
        <taxon>Eukaryota</taxon>
        <taxon>Metazoa</taxon>
        <taxon>Ecdysozoa</taxon>
        <taxon>Arthropoda</taxon>
        <taxon>Hexapoda</taxon>
        <taxon>Insecta</taxon>
        <taxon>Pterygota</taxon>
        <taxon>Neoptera</taxon>
        <taxon>Endopterygota</taxon>
        <taxon>Diptera</taxon>
        <taxon>Brachycera</taxon>
        <taxon>Muscomorpha</taxon>
        <taxon>Tephritoidea</taxon>
        <taxon>Tephritidae</taxon>
        <taxon>Bactrocera</taxon>
        <taxon>Bactrocera</taxon>
    </lineage>
</organism>
<feature type="region of interest" description="Disordered" evidence="1">
    <location>
        <begin position="789"/>
        <end position="830"/>
    </location>
</feature>
<feature type="compositionally biased region" description="Polar residues" evidence="1">
    <location>
        <begin position="679"/>
        <end position="688"/>
    </location>
</feature>
<evidence type="ECO:0000256" key="1">
    <source>
        <dbReference type="SAM" id="MobiDB-lite"/>
    </source>
</evidence>
<feature type="compositionally biased region" description="Acidic residues" evidence="1">
    <location>
        <begin position="657"/>
        <end position="675"/>
    </location>
</feature>
<dbReference type="EMBL" id="GDHF01033747">
    <property type="protein sequence ID" value="JAI18567.1"/>
    <property type="molecule type" value="Transcribed_RNA"/>
</dbReference>
<feature type="compositionally biased region" description="Basic and acidic residues" evidence="1">
    <location>
        <begin position="460"/>
        <end position="474"/>
    </location>
</feature>
<feature type="region of interest" description="Disordered" evidence="1">
    <location>
        <begin position="731"/>
        <end position="752"/>
    </location>
</feature>
<accession>A0A0K8TVS6</accession>
<feature type="compositionally biased region" description="Low complexity" evidence="1">
    <location>
        <begin position="799"/>
        <end position="810"/>
    </location>
</feature>
<keyword evidence="2" id="KW-0472">Membrane</keyword>
<feature type="transmembrane region" description="Helical" evidence="2">
    <location>
        <begin position="922"/>
        <end position="944"/>
    </location>
</feature>